<gene>
    <name evidence="1" type="ORF">BN938_0191</name>
</gene>
<evidence type="ECO:0000313" key="1">
    <source>
        <dbReference type="EMBL" id="CDN30297.1"/>
    </source>
</evidence>
<evidence type="ECO:0000313" key="2">
    <source>
        <dbReference type="Proteomes" id="UP000027616"/>
    </source>
</evidence>
<reference evidence="1 2" key="1">
    <citation type="journal article" date="2015" name="Genome Announc.">
        <title>Complete Genome Sequence of the Novel Leech Symbiont Mucinivorans hirudinis M3T.</title>
        <authorList>
            <person name="Nelson M.C."/>
            <person name="Bomar L."/>
            <person name="Graf J."/>
        </authorList>
    </citation>
    <scope>NUCLEOTIDE SEQUENCE [LARGE SCALE GENOMIC DNA]</scope>
    <source>
        <strain evidence="2">M3</strain>
    </source>
</reference>
<dbReference type="Proteomes" id="UP000027616">
    <property type="component" value="Chromosome I"/>
</dbReference>
<dbReference type="STRING" id="1433126.BN938_0191"/>
<dbReference type="KEGG" id="rbc:BN938_0191"/>
<sequence length="37" mass="3914">MGYSDSSPAVGCQRQTAAWGGGGLYDFLRKSTGTKPY</sequence>
<accession>A0A060R603</accession>
<organism evidence="1 2">
    <name type="scientific">Mucinivorans hirudinis</name>
    <dbReference type="NCBI Taxonomy" id="1433126"/>
    <lineage>
        <taxon>Bacteria</taxon>
        <taxon>Pseudomonadati</taxon>
        <taxon>Bacteroidota</taxon>
        <taxon>Bacteroidia</taxon>
        <taxon>Bacteroidales</taxon>
        <taxon>Rikenellaceae</taxon>
        <taxon>Mucinivorans</taxon>
    </lineage>
</organism>
<name>A0A060R603_9BACT</name>
<dbReference type="EMBL" id="HG934468">
    <property type="protein sequence ID" value="CDN30297.1"/>
    <property type="molecule type" value="Genomic_DNA"/>
</dbReference>
<keyword evidence="2" id="KW-1185">Reference proteome</keyword>
<proteinExistence type="predicted"/>
<protein>
    <submittedName>
        <fullName evidence="1">Uncharacterized protein</fullName>
    </submittedName>
</protein>
<dbReference type="HOGENOM" id="CLU_3346043_0_0_10"/>
<dbReference type="AlphaFoldDB" id="A0A060R603"/>